<protein>
    <recommendedName>
        <fullName evidence="2">Mtf2-like C-terminal domain-containing protein</fullName>
    </recommendedName>
</protein>
<dbReference type="InterPro" id="IPR043837">
    <property type="entry name" value="Mtf2-like_C"/>
</dbReference>
<keyword evidence="4" id="KW-1185">Reference proteome</keyword>
<evidence type="ECO:0000256" key="1">
    <source>
        <dbReference type="SAM" id="MobiDB-lite"/>
    </source>
</evidence>
<feature type="compositionally biased region" description="Basic and acidic residues" evidence="1">
    <location>
        <begin position="192"/>
        <end position="202"/>
    </location>
</feature>
<dbReference type="HOGENOM" id="CLU_432215_0_0_1"/>
<feature type="domain" description="Mtf2-like C-terminal" evidence="2">
    <location>
        <begin position="327"/>
        <end position="460"/>
    </location>
</feature>
<feature type="compositionally biased region" description="Basic and acidic residues" evidence="1">
    <location>
        <begin position="596"/>
        <end position="618"/>
    </location>
</feature>
<dbReference type="OrthoDB" id="2444174at2759"/>
<dbReference type="GO" id="GO:0005739">
    <property type="term" value="C:mitochondrion"/>
    <property type="evidence" value="ECO:0007669"/>
    <property type="project" value="InterPro"/>
</dbReference>
<gene>
    <name evidence="3" type="ORF">sr14123</name>
</gene>
<feature type="region of interest" description="Disordered" evidence="1">
    <location>
        <begin position="238"/>
        <end position="261"/>
    </location>
</feature>
<feature type="compositionally biased region" description="Low complexity" evidence="1">
    <location>
        <begin position="50"/>
        <end position="60"/>
    </location>
</feature>
<feature type="compositionally biased region" description="Low complexity" evidence="1">
    <location>
        <begin position="134"/>
        <end position="148"/>
    </location>
</feature>
<evidence type="ECO:0000313" key="4">
    <source>
        <dbReference type="Proteomes" id="UP000008867"/>
    </source>
</evidence>
<dbReference type="PANTHER" id="PTHR39468">
    <property type="entry name" value="CHROMOSOME 7, WHOLE GENOME SHOTGUN SEQUENCE"/>
    <property type="match status" value="1"/>
</dbReference>
<reference evidence="3 4" key="1">
    <citation type="journal article" date="2010" name="Science">
        <title>Pathogenicity determinants in smut fungi revealed by genome comparison.</title>
        <authorList>
            <person name="Schirawski J."/>
            <person name="Mannhaupt G."/>
            <person name="Muench K."/>
            <person name="Brefort T."/>
            <person name="Schipper K."/>
            <person name="Doehlemann G."/>
            <person name="Di Stasio M."/>
            <person name="Roessel N."/>
            <person name="Mendoza-Mendoza A."/>
            <person name="Pester D."/>
            <person name="Mueller O."/>
            <person name="Winterberg B."/>
            <person name="Meyer E."/>
            <person name="Ghareeb H."/>
            <person name="Wollenberg T."/>
            <person name="Muensterkoetter M."/>
            <person name="Wong P."/>
            <person name="Walter M."/>
            <person name="Stukenbrock E."/>
            <person name="Gueldener U."/>
            <person name="Kahmann R."/>
        </authorList>
    </citation>
    <scope>NUCLEOTIDE SEQUENCE [LARGE SCALE GENOMIC DNA]</scope>
    <source>
        <strain evidence="4">SRZ2</strain>
    </source>
</reference>
<evidence type="ECO:0000259" key="2">
    <source>
        <dbReference type="Pfam" id="PF19189"/>
    </source>
</evidence>
<dbReference type="VEuPathDB" id="FungiDB:sr14123"/>
<evidence type="ECO:0000313" key="3">
    <source>
        <dbReference type="EMBL" id="CBQ73466.1"/>
    </source>
</evidence>
<organism evidence="3 4">
    <name type="scientific">Sporisorium reilianum (strain SRZ2)</name>
    <name type="common">Maize head smut fungus</name>
    <dbReference type="NCBI Taxonomy" id="999809"/>
    <lineage>
        <taxon>Eukaryota</taxon>
        <taxon>Fungi</taxon>
        <taxon>Dikarya</taxon>
        <taxon>Basidiomycota</taxon>
        <taxon>Ustilaginomycotina</taxon>
        <taxon>Ustilaginomycetes</taxon>
        <taxon>Ustilaginales</taxon>
        <taxon>Ustilaginaceae</taxon>
        <taxon>Sporisorium</taxon>
    </lineage>
</organism>
<name>E7A1V9_SPORE</name>
<dbReference type="eggNOG" id="ENOG502S7AT">
    <property type="taxonomic scope" value="Eukaryota"/>
</dbReference>
<dbReference type="Pfam" id="PF19189">
    <property type="entry name" value="Mtf2"/>
    <property type="match status" value="1"/>
</dbReference>
<proteinExistence type="predicted"/>
<dbReference type="InterPro" id="IPR040009">
    <property type="entry name" value="Mtf2/C5D6.12-like"/>
</dbReference>
<feature type="compositionally biased region" description="Low complexity" evidence="1">
    <location>
        <begin position="619"/>
        <end position="633"/>
    </location>
</feature>
<feature type="region of interest" description="Disordered" evidence="1">
    <location>
        <begin position="578"/>
        <end position="633"/>
    </location>
</feature>
<feature type="compositionally biased region" description="Basic and acidic residues" evidence="1">
    <location>
        <begin position="578"/>
        <end position="587"/>
    </location>
</feature>
<feature type="compositionally biased region" description="Low complexity" evidence="1">
    <location>
        <begin position="238"/>
        <end position="257"/>
    </location>
</feature>
<feature type="compositionally biased region" description="Low complexity" evidence="1">
    <location>
        <begin position="85"/>
        <end position="109"/>
    </location>
</feature>
<sequence>MVSALSRSAGRLRLAVAAVANPSFAATSYASTRSLSASIRRCEDDKPQHSSASQQSSSSATADNQSGNDAGYKPPSKSSGAWPFDSASSSEAQSATSTTDASPSSTSDSNPYQGLFDGSDPFPTVTVPKLGGASSSSSHSPSTSDQPSWLSEQLDSLATSPRTPRAVGRASGPVDGRKKPSIPRSVLFADSENARQSDDFRPRKTSTTNTRKRLDRSPLTQQEANAFMSLLNSALAGTSAATTGGSSTTTAGTSSTGEPAEHTPFGSYTSLISNPKTQSGSRALLQAFAKRNRLKRFEDARAQRAKRFVREGLAAQIDPLQLEAGIDEAREQIAMCDNLAELLDWTKREVWGIVAPKMQPDQLEDMLSETSLSPPTAEPAAAPKYGKDTPYYASVLHLVFIAVRDRYRSPQTALAIARTTRSLGIESYVLGVTASLYNEVLKTQWDWLGDLPGVVGTLRQARETGILAAPTPGTRLSTTEDDTIRDTVDRIANDVRKYVLDQQIAADPAFKRNYMYGTGGAHEGIDVLSGAGAGAGEVKRSVGVRGWSQNWLLSNAEEATNLAGQPLRLLVEKRSRFDRSAETDGRTRTGGGRFGTPERRLDRRGAEGDGFRARDSRYDSSASHSSRSTRSWN</sequence>
<accession>E7A1V9</accession>
<dbReference type="PANTHER" id="PTHR39468:SF1">
    <property type="entry name" value="MTF2-LIKE C-TERMINAL DOMAIN-CONTAINING PROTEIN"/>
    <property type="match status" value="1"/>
</dbReference>
<dbReference type="EMBL" id="FQ311472">
    <property type="protein sequence ID" value="CBQ73466.1"/>
    <property type="molecule type" value="Genomic_DNA"/>
</dbReference>
<feature type="compositionally biased region" description="Polar residues" evidence="1">
    <location>
        <begin position="149"/>
        <end position="162"/>
    </location>
</feature>
<dbReference type="AlphaFoldDB" id="E7A1V9"/>
<dbReference type="Proteomes" id="UP000008867">
    <property type="component" value="Chromosome 7"/>
</dbReference>
<feature type="region of interest" description="Disordered" evidence="1">
    <location>
        <begin position="39"/>
        <end position="220"/>
    </location>
</feature>